<evidence type="ECO:0000313" key="2">
    <source>
        <dbReference type="EMBL" id="KAK2957159.1"/>
    </source>
</evidence>
<feature type="chain" id="PRO_5047363553" evidence="1">
    <location>
        <begin position="20"/>
        <end position="250"/>
    </location>
</feature>
<dbReference type="Proteomes" id="UP001281761">
    <property type="component" value="Unassembled WGS sequence"/>
</dbReference>
<protein>
    <submittedName>
        <fullName evidence="2">Uncharacterized protein</fullName>
    </submittedName>
</protein>
<gene>
    <name evidence="2" type="ORF">BLNAU_7989</name>
</gene>
<comment type="caution">
    <text evidence="2">The sequence shown here is derived from an EMBL/GenBank/DDBJ whole genome shotgun (WGS) entry which is preliminary data.</text>
</comment>
<reference evidence="2 3" key="1">
    <citation type="journal article" date="2022" name="bioRxiv">
        <title>Genomics of Preaxostyla Flagellates Illuminates Evolutionary Transitions and the Path Towards Mitochondrial Loss.</title>
        <authorList>
            <person name="Novak L.V.F."/>
            <person name="Treitli S.C."/>
            <person name="Pyrih J."/>
            <person name="Halakuc P."/>
            <person name="Pipaliya S.V."/>
            <person name="Vacek V."/>
            <person name="Brzon O."/>
            <person name="Soukal P."/>
            <person name="Eme L."/>
            <person name="Dacks J.B."/>
            <person name="Karnkowska A."/>
            <person name="Elias M."/>
            <person name="Hampl V."/>
        </authorList>
    </citation>
    <scope>NUCLEOTIDE SEQUENCE [LARGE SCALE GENOMIC DNA]</scope>
    <source>
        <strain evidence="2">NAU3</strain>
        <tissue evidence="2">Gut</tissue>
    </source>
</reference>
<keyword evidence="3" id="KW-1185">Reference proteome</keyword>
<name>A0ABQ9Y0E6_9EUKA</name>
<accession>A0ABQ9Y0E6</accession>
<feature type="signal peptide" evidence="1">
    <location>
        <begin position="1"/>
        <end position="19"/>
    </location>
</feature>
<keyword evidence="1" id="KW-0732">Signal</keyword>
<organism evidence="2 3">
    <name type="scientific">Blattamonas nauphoetae</name>
    <dbReference type="NCBI Taxonomy" id="2049346"/>
    <lineage>
        <taxon>Eukaryota</taxon>
        <taxon>Metamonada</taxon>
        <taxon>Preaxostyla</taxon>
        <taxon>Oxymonadida</taxon>
        <taxon>Blattamonas</taxon>
    </lineage>
</organism>
<evidence type="ECO:0000256" key="1">
    <source>
        <dbReference type="SAM" id="SignalP"/>
    </source>
</evidence>
<sequence length="250" mass="27405">MLFFLTTLISCTAFQTIRSNPDVEPVLRKIEVNRNTAEKDKCTMYMTVELGSTGTFSFKLNNGQTTSTIKKEFVKRGTGDLFVGSFTLGEGQELPFTTKYTVEEVNLTVDGNVINVKMSDTISFATPDIAVVVNCVASLGSKRKTHIITCTMENLKTDRAYTFYYSSPQVEGLPDVKATSKPISETKIASEVEIADGSNNTFKKTFSYCIDRIDQDGHELMSPVLPSFTASAKSVACALSSLLVCLIALF</sequence>
<evidence type="ECO:0000313" key="3">
    <source>
        <dbReference type="Proteomes" id="UP001281761"/>
    </source>
</evidence>
<proteinExistence type="predicted"/>
<dbReference type="EMBL" id="JARBJD010000049">
    <property type="protein sequence ID" value="KAK2957159.1"/>
    <property type="molecule type" value="Genomic_DNA"/>
</dbReference>